<evidence type="ECO:0000256" key="2">
    <source>
        <dbReference type="ARBA" id="ARBA00022525"/>
    </source>
</evidence>
<dbReference type="Pfam" id="PF18877">
    <property type="entry name" value="SSSPR-51"/>
    <property type="match status" value="1"/>
</dbReference>
<comment type="caution">
    <text evidence="7">The sequence shown here is derived from an EMBL/GenBank/DDBJ whole genome shotgun (WGS) entry which is preliminary data.</text>
</comment>
<dbReference type="NCBIfam" id="TIGR01167">
    <property type="entry name" value="LPXTG_anchor"/>
    <property type="match status" value="1"/>
</dbReference>
<evidence type="ECO:0000256" key="3">
    <source>
        <dbReference type="ARBA" id="ARBA00022729"/>
    </source>
</evidence>
<dbReference type="Proteomes" id="UP000267691">
    <property type="component" value="Unassembled WGS sequence"/>
</dbReference>
<protein>
    <recommendedName>
        <fullName evidence="6">Gram-positive cocci surface proteins LPxTG domain-containing protein</fullName>
    </recommendedName>
</protein>
<dbReference type="InterPro" id="IPR019931">
    <property type="entry name" value="LPXTG_anchor"/>
</dbReference>
<keyword evidence="3" id="KW-0732">Signal</keyword>
<dbReference type="Pfam" id="PF00746">
    <property type="entry name" value="Gram_pos_anchor"/>
    <property type="match status" value="1"/>
</dbReference>
<evidence type="ECO:0000256" key="5">
    <source>
        <dbReference type="SAM" id="MobiDB-lite"/>
    </source>
</evidence>
<feature type="domain" description="Gram-positive cocci surface proteins LPxTG" evidence="6">
    <location>
        <begin position="1042"/>
        <end position="1075"/>
    </location>
</feature>
<accession>A0A428D2T2</accession>
<feature type="region of interest" description="Disordered" evidence="5">
    <location>
        <begin position="129"/>
        <end position="154"/>
    </location>
</feature>
<dbReference type="RefSeq" id="WP_125443256.1">
    <property type="nucleotide sequence ID" value="NZ_RJNT01000003.1"/>
</dbReference>
<organism evidence="7 8">
    <name type="scientific">Streptococcus mitis</name>
    <dbReference type="NCBI Taxonomy" id="28037"/>
    <lineage>
        <taxon>Bacteria</taxon>
        <taxon>Bacillati</taxon>
        <taxon>Bacillota</taxon>
        <taxon>Bacilli</taxon>
        <taxon>Lactobacillales</taxon>
        <taxon>Streptococcaceae</taxon>
        <taxon>Streptococcus</taxon>
        <taxon>Streptococcus mitis group</taxon>
    </lineage>
</organism>
<evidence type="ECO:0000313" key="8">
    <source>
        <dbReference type="Proteomes" id="UP000267691"/>
    </source>
</evidence>
<dbReference type="EMBL" id="RJNT01000003">
    <property type="protein sequence ID" value="RSI86430.1"/>
    <property type="molecule type" value="Genomic_DNA"/>
</dbReference>
<evidence type="ECO:0000256" key="1">
    <source>
        <dbReference type="ARBA" id="ARBA00022512"/>
    </source>
</evidence>
<evidence type="ECO:0000256" key="4">
    <source>
        <dbReference type="ARBA" id="ARBA00023088"/>
    </source>
</evidence>
<dbReference type="NCBIfam" id="TIGR04308">
    <property type="entry name" value="repeat_SSSPR51"/>
    <property type="match status" value="1"/>
</dbReference>
<dbReference type="AlphaFoldDB" id="A0A428D2T2"/>
<name>A0A428D2T2_STRMT</name>
<keyword evidence="4" id="KW-0572">Peptidoglycan-anchor</keyword>
<keyword evidence="2" id="KW-0964">Secreted</keyword>
<feature type="region of interest" description="Disordered" evidence="5">
    <location>
        <begin position="988"/>
        <end position="1045"/>
    </location>
</feature>
<sequence length="1075" mass="119592">MFHNKQEKFSLRKYKDGRTDSKLIGATILATGVALSVGASPVSAAVSSNGTDTATVVSDTSKVASTSTTTFTDNQDPTKKVTVDAVIGKVGSLPIKANKNAGNVDGTDSVRFTSKATVNYLLEDDNSKLQDSKTVEGESGTINTPYDRKGIAFDTDGKDYRESTVEKTGSVNENTGKEEKIQANNKEYQLVRSEVIDSDKAAYEKTRFNDIEAPVSPEGMHNNLGEINYGKITGKVYLVEETSNGQYGKFVEASNINSDDEAVEAWKNGQATAKDFTKENVTLQKGDTVLVIDRDTYAHGSGKKTVNTINYRREKVPAMPEYNKTEPYVREEGVQGYPSYALWDQPLTGEYPTIGEDKVFGTADDGKVTFNNETTLFYSNSLKDFPPGISSSKVHDFNKESLREILEVMHSEVYGILEYFNQNAKSDEEKQDLKTRKAKLDENIASTIEMIKQNNIDIAIESDRGIMFFQQNKEALKNLRKHIEEGQNVLNDLSVAVDSTQRIVNQYDNHKDVIETKKNYLKFGFDRGIQKGYILSYHKDAVPEHYSDWEIEYPEIEGIDHSVLTNKGAVTISDDLSKIKVVNGNQKTTETEFTKQDVTTKEETDYVVKEIITPVRAYKVMDEGGPVVNHYYRMHITQESEAYSMEAVGGVRIKYLTTEGKELKTENVRELEKVYELNVYNQYSGNTKVGERRVEKIFDYDYDTTAKQYPILKDAKTGFTYEYVGLKQGSPAASGKVVAGITEVIYEYRLVSEEDPNPVKKEGKGSVVVKYVDADGTEIKNPESVVTDAVVKTTKTYTTKSVDVVISTRDEVENHDVEYNTADKKVKTITKDGKKYNFHGIYAPSEKFHNVTAETGKVVEGITTIVYQYQLEPEKVQWEVSQNPPIVEVPEFFGGTSVPESPINEIPDYVDGSVALEPPIYTKPTLIITKWVDENGTPLKSADVKSPVELGQPNEAFEHGTIEGYEYVETIRNQEGDVVTHVFRKLNSEPKSVPKPSPIPPPIPTPQRNEEETPKVPNKPVPSTYPSGGNTYPAPSREVSQLPNTGTESNAALAAFGFVGILSGLSIVLRKKDSE</sequence>
<proteinExistence type="predicted"/>
<dbReference type="InterPro" id="IPR027579">
    <property type="entry name" value="SSSPR51_Rpt"/>
</dbReference>
<keyword evidence="1" id="KW-0134">Cell wall</keyword>
<dbReference type="PROSITE" id="PS50847">
    <property type="entry name" value="GRAM_POS_ANCHORING"/>
    <property type="match status" value="1"/>
</dbReference>
<feature type="compositionally biased region" description="Pro residues" evidence="5">
    <location>
        <begin position="993"/>
        <end position="1005"/>
    </location>
</feature>
<evidence type="ECO:0000313" key="7">
    <source>
        <dbReference type="EMBL" id="RSI86430.1"/>
    </source>
</evidence>
<reference evidence="7 8" key="1">
    <citation type="submission" date="2018-11" db="EMBL/GenBank/DDBJ databases">
        <title>Species Designations Belie Phenotypic and Genotypic Heterogeneity in Oral Streptococci.</title>
        <authorList>
            <person name="Velsko I."/>
        </authorList>
    </citation>
    <scope>NUCLEOTIDE SEQUENCE [LARGE SCALE GENOMIC DNA]</scope>
    <source>
        <strain evidence="7 8">KLC12</strain>
    </source>
</reference>
<gene>
    <name evidence="7" type="ORF">D8853_04530</name>
</gene>
<evidence type="ECO:0000259" key="6">
    <source>
        <dbReference type="PROSITE" id="PS50847"/>
    </source>
</evidence>